<dbReference type="InterPro" id="IPR039532">
    <property type="entry name" value="TetR_C_Firmicutes"/>
</dbReference>
<dbReference type="Gene3D" id="1.10.357.10">
    <property type="entry name" value="Tetracycline Repressor, domain 2"/>
    <property type="match status" value="1"/>
</dbReference>
<dbReference type="Proteomes" id="UP000051739">
    <property type="component" value="Unassembled WGS sequence"/>
</dbReference>
<dbReference type="Pfam" id="PF14278">
    <property type="entry name" value="TetR_C_8"/>
    <property type="match status" value="1"/>
</dbReference>
<dbReference type="GO" id="GO:0003677">
    <property type="term" value="F:DNA binding"/>
    <property type="evidence" value="ECO:0007669"/>
    <property type="project" value="UniProtKB-UniRule"/>
</dbReference>
<dbReference type="SUPFAM" id="SSF46689">
    <property type="entry name" value="Homeodomain-like"/>
    <property type="match status" value="1"/>
</dbReference>
<organism evidence="4 5">
    <name type="scientific">Limosilactobacillus gastricus DSM 16045</name>
    <dbReference type="NCBI Taxonomy" id="1423749"/>
    <lineage>
        <taxon>Bacteria</taxon>
        <taxon>Bacillati</taxon>
        <taxon>Bacillota</taxon>
        <taxon>Bacilli</taxon>
        <taxon>Lactobacillales</taxon>
        <taxon>Lactobacillaceae</taxon>
        <taxon>Limosilactobacillus</taxon>
    </lineage>
</organism>
<dbReference type="PROSITE" id="PS50977">
    <property type="entry name" value="HTH_TETR_2"/>
    <property type="match status" value="1"/>
</dbReference>
<feature type="DNA-binding region" description="H-T-H motif" evidence="2">
    <location>
        <begin position="37"/>
        <end position="56"/>
    </location>
</feature>
<accession>A0A0R1VCV3</accession>
<dbReference type="PANTHER" id="PTHR43479">
    <property type="entry name" value="ACREF/ENVCD OPERON REPRESSOR-RELATED"/>
    <property type="match status" value="1"/>
</dbReference>
<dbReference type="InterPro" id="IPR001647">
    <property type="entry name" value="HTH_TetR"/>
</dbReference>
<name>A0A0R1VCV3_9LACO</name>
<dbReference type="InterPro" id="IPR050624">
    <property type="entry name" value="HTH-type_Tx_Regulator"/>
</dbReference>
<evidence type="ECO:0000256" key="1">
    <source>
        <dbReference type="ARBA" id="ARBA00023125"/>
    </source>
</evidence>
<protein>
    <recommendedName>
        <fullName evidence="3">HTH tetR-type domain-containing protein</fullName>
    </recommendedName>
</protein>
<feature type="domain" description="HTH tetR-type" evidence="3">
    <location>
        <begin position="14"/>
        <end position="74"/>
    </location>
</feature>
<sequence length="181" mass="21448">MLPKTDKKLDRRTAYTRMVIKTALFDLLAEKQLSKITVKEICERAQINRATFYRNYLDIYDLYEKIETELTTDIFADNKLEQSRYQLLDVIYHHQAFYREFFNSQLESKYIKDTVAGLADQMKTILLKRGSFDEATFELTYQYNYYGVIGVIKEWLNAGCPVGPHEFGDRLFAIVEKQYQE</sequence>
<dbReference type="InterPro" id="IPR009057">
    <property type="entry name" value="Homeodomain-like_sf"/>
</dbReference>
<dbReference type="RefSeq" id="WP_156399306.1">
    <property type="nucleotide sequence ID" value="NZ_AZFN01000017.1"/>
</dbReference>
<dbReference type="PATRIC" id="fig|1423749.3.peg.629"/>
<dbReference type="EMBL" id="AZFN01000017">
    <property type="protein sequence ID" value="KRM01492.1"/>
    <property type="molecule type" value="Genomic_DNA"/>
</dbReference>
<dbReference type="AlphaFoldDB" id="A0A0R1VCV3"/>
<keyword evidence="5" id="KW-1185">Reference proteome</keyword>
<evidence type="ECO:0000313" key="4">
    <source>
        <dbReference type="EMBL" id="KRM01492.1"/>
    </source>
</evidence>
<gene>
    <name evidence="4" type="ORF">FC60_GL000625</name>
</gene>
<keyword evidence="1 2" id="KW-0238">DNA-binding</keyword>
<evidence type="ECO:0000313" key="5">
    <source>
        <dbReference type="Proteomes" id="UP000051739"/>
    </source>
</evidence>
<reference evidence="4 5" key="1">
    <citation type="journal article" date="2015" name="Genome Announc.">
        <title>Expanding the biotechnology potential of lactobacilli through comparative genomics of 213 strains and associated genera.</title>
        <authorList>
            <person name="Sun Z."/>
            <person name="Harris H.M."/>
            <person name="McCann A."/>
            <person name="Guo C."/>
            <person name="Argimon S."/>
            <person name="Zhang W."/>
            <person name="Yang X."/>
            <person name="Jeffery I.B."/>
            <person name="Cooney J.C."/>
            <person name="Kagawa T.F."/>
            <person name="Liu W."/>
            <person name="Song Y."/>
            <person name="Salvetti E."/>
            <person name="Wrobel A."/>
            <person name="Rasinkangas P."/>
            <person name="Parkhill J."/>
            <person name="Rea M.C."/>
            <person name="O'Sullivan O."/>
            <person name="Ritari J."/>
            <person name="Douillard F.P."/>
            <person name="Paul Ross R."/>
            <person name="Yang R."/>
            <person name="Briner A.E."/>
            <person name="Felis G.E."/>
            <person name="de Vos W.M."/>
            <person name="Barrangou R."/>
            <person name="Klaenhammer T.R."/>
            <person name="Caufield P.W."/>
            <person name="Cui Y."/>
            <person name="Zhang H."/>
            <person name="O'Toole P.W."/>
        </authorList>
    </citation>
    <scope>NUCLEOTIDE SEQUENCE [LARGE SCALE GENOMIC DNA]</scope>
    <source>
        <strain evidence="4 5">DSM 16045</strain>
    </source>
</reference>
<comment type="caution">
    <text evidence="4">The sequence shown here is derived from an EMBL/GenBank/DDBJ whole genome shotgun (WGS) entry which is preliminary data.</text>
</comment>
<dbReference type="PANTHER" id="PTHR43479:SF7">
    <property type="entry name" value="TETR-FAMILY TRANSCRIPTIONAL REGULATOR"/>
    <property type="match status" value="1"/>
</dbReference>
<evidence type="ECO:0000259" key="3">
    <source>
        <dbReference type="PROSITE" id="PS50977"/>
    </source>
</evidence>
<evidence type="ECO:0000256" key="2">
    <source>
        <dbReference type="PROSITE-ProRule" id="PRU00335"/>
    </source>
</evidence>
<proteinExistence type="predicted"/>